<dbReference type="Proteomes" id="UP000479000">
    <property type="component" value="Unassembled WGS sequence"/>
</dbReference>
<sequence length="75" mass="8980">MKQNNLRKIWEGQVERTSLQDSYTGQTHFSNHEIVRPPCRRTSRTSRILCHSIERQRTKVYRAKSRKEPGKGRNR</sequence>
<organism evidence="1 2">
    <name type="scientific">Nesidiocoris tenuis</name>
    <dbReference type="NCBI Taxonomy" id="355587"/>
    <lineage>
        <taxon>Eukaryota</taxon>
        <taxon>Metazoa</taxon>
        <taxon>Ecdysozoa</taxon>
        <taxon>Arthropoda</taxon>
        <taxon>Hexapoda</taxon>
        <taxon>Insecta</taxon>
        <taxon>Pterygota</taxon>
        <taxon>Neoptera</taxon>
        <taxon>Paraneoptera</taxon>
        <taxon>Hemiptera</taxon>
        <taxon>Heteroptera</taxon>
        <taxon>Panheteroptera</taxon>
        <taxon>Cimicomorpha</taxon>
        <taxon>Miridae</taxon>
        <taxon>Dicyphina</taxon>
        <taxon>Nesidiocoris</taxon>
    </lineage>
</organism>
<accession>A0A6H5GPS1</accession>
<evidence type="ECO:0000313" key="1">
    <source>
        <dbReference type="EMBL" id="CAB0005492.1"/>
    </source>
</evidence>
<dbReference type="AlphaFoldDB" id="A0A6H5GPS1"/>
<dbReference type="EMBL" id="CADCXU010016499">
    <property type="protein sequence ID" value="CAB0005492.1"/>
    <property type="molecule type" value="Genomic_DNA"/>
</dbReference>
<proteinExistence type="predicted"/>
<protein>
    <submittedName>
        <fullName evidence="1">Uncharacterized protein</fullName>
    </submittedName>
</protein>
<gene>
    <name evidence="1" type="ORF">NTEN_LOCUS10969</name>
</gene>
<name>A0A6H5GPS1_9HEMI</name>
<evidence type="ECO:0000313" key="2">
    <source>
        <dbReference type="Proteomes" id="UP000479000"/>
    </source>
</evidence>
<keyword evidence="2" id="KW-1185">Reference proteome</keyword>
<reference evidence="1 2" key="1">
    <citation type="submission" date="2020-02" db="EMBL/GenBank/DDBJ databases">
        <authorList>
            <person name="Ferguson B K."/>
        </authorList>
    </citation>
    <scope>NUCLEOTIDE SEQUENCE [LARGE SCALE GENOMIC DNA]</scope>
</reference>
<feature type="non-terminal residue" evidence="1">
    <location>
        <position position="75"/>
    </location>
</feature>